<evidence type="ECO:0000259" key="3">
    <source>
        <dbReference type="Pfam" id="PF00382"/>
    </source>
</evidence>
<feature type="domain" description="Transcription factor TFIIB cyclin-like" evidence="3">
    <location>
        <begin position="664"/>
        <end position="749"/>
    </location>
</feature>
<dbReference type="Gene3D" id="1.20.1380.10">
    <property type="entry name" value="Replication modulator SeqA, C-terminal DNA-binding domain"/>
    <property type="match status" value="2"/>
</dbReference>
<dbReference type="Gene3D" id="1.10.10.10">
    <property type="entry name" value="Winged helix-like DNA-binding domain superfamily/Winged helix DNA-binding domain"/>
    <property type="match status" value="1"/>
</dbReference>
<dbReference type="PANTHER" id="PTHR11618:SF13">
    <property type="entry name" value="TRANSCRIPTION INITIATION FACTOR IIB"/>
    <property type="match status" value="1"/>
</dbReference>
<evidence type="ECO:0000313" key="7">
    <source>
        <dbReference type="Proteomes" id="UP000077245"/>
    </source>
</evidence>
<dbReference type="InterPro" id="IPR036915">
    <property type="entry name" value="Cyclin-like_sf"/>
</dbReference>
<dbReference type="InterPro" id="IPR000812">
    <property type="entry name" value="TFIIB"/>
</dbReference>
<comment type="caution">
    <text evidence="6">The sequence shown here is derived from an EMBL/GenBank/DDBJ whole genome shotgun (WGS) entry which is preliminary data.</text>
</comment>
<dbReference type="SUPFAM" id="SSF47954">
    <property type="entry name" value="Cyclin-like"/>
    <property type="match status" value="2"/>
</dbReference>
<evidence type="ECO:0000313" key="6">
    <source>
        <dbReference type="EMBL" id="KZX12818.1"/>
    </source>
</evidence>
<evidence type="ECO:0000256" key="2">
    <source>
        <dbReference type="ARBA" id="ARBA00023163"/>
    </source>
</evidence>
<dbReference type="Pfam" id="PF00382">
    <property type="entry name" value="TFIIB"/>
    <property type="match status" value="1"/>
</dbReference>
<dbReference type="GO" id="GO:0009036">
    <property type="term" value="F:type II site-specific deoxyribonuclease activity"/>
    <property type="evidence" value="ECO:0007669"/>
    <property type="project" value="UniProtKB-EC"/>
</dbReference>
<keyword evidence="1" id="KW-0805">Transcription regulation</keyword>
<dbReference type="EC" id="3.1.21.4" evidence="6"/>
<protein>
    <submittedName>
        <fullName evidence="6">Type-2 restriction enzyme DpnI</fullName>
        <ecNumber evidence="6">3.1.21.4</ecNumber>
    </submittedName>
</protein>
<proteinExistence type="predicted"/>
<dbReference type="SUPFAM" id="SSF82808">
    <property type="entry name" value="Replication modulator SeqA, C-terminal DNA-binding domain"/>
    <property type="match status" value="1"/>
</dbReference>
<accession>A0A166B3H6</accession>
<dbReference type="GO" id="GO:0003677">
    <property type="term" value="F:DNA binding"/>
    <property type="evidence" value="ECO:0007669"/>
    <property type="project" value="InterPro"/>
</dbReference>
<feature type="domain" description="DUF7226" evidence="5">
    <location>
        <begin position="244"/>
        <end position="383"/>
    </location>
</feature>
<dbReference type="RefSeq" id="WP_067090691.1">
    <property type="nucleotide sequence ID" value="NZ_LWMV01000160.1"/>
</dbReference>
<dbReference type="Pfam" id="PF17726">
    <property type="entry name" value="DpnI_C"/>
    <property type="match status" value="1"/>
</dbReference>
<dbReference type="Gene3D" id="1.10.472.10">
    <property type="entry name" value="Cyclin-like"/>
    <property type="match status" value="2"/>
</dbReference>
<evidence type="ECO:0000259" key="4">
    <source>
        <dbReference type="Pfam" id="PF17726"/>
    </source>
</evidence>
<dbReference type="InterPro" id="IPR013150">
    <property type="entry name" value="TFIIB_cyclin"/>
</dbReference>
<dbReference type="PATRIC" id="fig|49547.3.peg.940"/>
<dbReference type="Proteomes" id="UP000077245">
    <property type="component" value="Unassembled WGS sequence"/>
</dbReference>
<dbReference type="Pfam" id="PF23871">
    <property type="entry name" value="DUF7226"/>
    <property type="match status" value="1"/>
</dbReference>
<reference evidence="6 7" key="1">
    <citation type="submission" date="2016-04" db="EMBL/GenBank/DDBJ databases">
        <title>Genome sequence of Methanobrevibacter curvatus DSM 11111.</title>
        <authorList>
            <person name="Poehlein A."/>
            <person name="Seedorf H."/>
            <person name="Daniel R."/>
        </authorList>
    </citation>
    <scope>NUCLEOTIDE SEQUENCE [LARGE SCALE GENOMIC DNA]</scope>
    <source>
        <strain evidence="6 7">DSM 11111</strain>
    </source>
</reference>
<dbReference type="InterPro" id="IPR055650">
    <property type="entry name" value="DUF7226"/>
</dbReference>
<dbReference type="GO" id="GO:0097550">
    <property type="term" value="C:transcription preinitiation complex"/>
    <property type="evidence" value="ECO:0007669"/>
    <property type="project" value="TreeGrafter"/>
</dbReference>
<dbReference type="InterPro" id="IPR036835">
    <property type="entry name" value="SeqA_DNA-bd_C_sf"/>
</dbReference>
<keyword evidence="2" id="KW-0804">Transcription</keyword>
<evidence type="ECO:0000256" key="1">
    <source>
        <dbReference type="ARBA" id="ARBA00023015"/>
    </source>
</evidence>
<feature type="domain" description="Dam-replacing protein HTH" evidence="4">
    <location>
        <begin position="435"/>
        <end position="500"/>
    </location>
</feature>
<evidence type="ECO:0000259" key="5">
    <source>
        <dbReference type="Pfam" id="PF23871"/>
    </source>
</evidence>
<dbReference type="GO" id="GO:0017025">
    <property type="term" value="F:TBP-class protein binding"/>
    <property type="evidence" value="ECO:0007669"/>
    <property type="project" value="InterPro"/>
</dbReference>
<dbReference type="CDD" id="cd00043">
    <property type="entry name" value="CYCLIN_SF"/>
    <property type="match status" value="1"/>
</dbReference>
<dbReference type="AlphaFoldDB" id="A0A166B3H6"/>
<gene>
    <name evidence="6" type="primary">dpnC</name>
    <name evidence="6" type="ORF">MBCUR_08740</name>
</gene>
<name>A0A166B3H6_9EURY</name>
<dbReference type="InterPro" id="IPR041368">
    <property type="entry name" value="DRP_C"/>
</dbReference>
<dbReference type="PANTHER" id="PTHR11618">
    <property type="entry name" value="TRANSCRIPTION INITIATION FACTOR IIB-RELATED"/>
    <property type="match status" value="1"/>
</dbReference>
<keyword evidence="7" id="KW-1185">Reference proteome</keyword>
<dbReference type="STRING" id="49547.MBCUR_08740"/>
<dbReference type="EMBL" id="LWMV01000160">
    <property type="protein sequence ID" value="KZX12818.1"/>
    <property type="molecule type" value="Genomic_DNA"/>
</dbReference>
<dbReference type="OrthoDB" id="78494at2157"/>
<dbReference type="InterPro" id="IPR036388">
    <property type="entry name" value="WH-like_DNA-bd_sf"/>
</dbReference>
<organism evidence="6 7">
    <name type="scientific">Methanobrevibacter curvatus</name>
    <dbReference type="NCBI Taxonomy" id="49547"/>
    <lineage>
        <taxon>Archaea</taxon>
        <taxon>Methanobacteriati</taxon>
        <taxon>Methanobacteriota</taxon>
        <taxon>Methanomada group</taxon>
        <taxon>Methanobacteria</taxon>
        <taxon>Methanobacteriales</taxon>
        <taxon>Methanobacteriaceae</taxon>
        <taxon>Methanobrevibacter</taxon>
    </lineage>
</organism>
<sequence length="1204" mass="142224">MSDKEDCEKLIELMKLSDDSKEYECVFENGHYFIRELSFSEVQSKIKEKEPKIDLSLKTKFCIWYEKIAPLNHKNWFKNDAEFKITEVNNKYKSSFYHDLFEFDLNNINNEIDIINQNLRNRIATIDKSFLNYTRMTGGIAKEIIIYYLDFLKNKKYEELDEINNTSDDEIANIDKKDEEKYYSINDHNKIQININSEISQIKKAFYNNKSLNEPFYIFLEEFFDSITIIHDENSIPQANDFDKIVKLCENIKERSMTDETIKEAFSFGFRQVKYYVGAAIYLNLIKISNNYLSKSEKYVLSENGKEIFNLEKNIRDLYLSKLILQHPIFNKTMEYYVKHNTIPKNYIIMNFMKELNIILSEITLLRRSSTVSQWINWILETNKLNYSFDEKEDIQNDAQIILTDFDKDVDKIEPKENDINLHLHLKTKENSLYGWKKTIFRKINELNQETFTLNDLYESKSDFQNKYPNNSKIEPKIRQTLQQLRDLGLIEFIGNGNYKLTFYENNILEKEESIEKDLNKTLIEEKNYNQLNLTKIKNRFNYIELSDKIAFKIYNLKKENILTPARVRSIKTFLSELKEISQNLNLKTEYNDLILSFYLELIELESTRGRSIQEILIALINIVNKLNSDPVYLNELSDVSQIDKNLISKTSKELAKILNINIPLTKSTDYLPRIIKKLELSEEIKIKTENLINSLDKNEISGKNPYVLAMVCLFYALKESNINITQEEFSKLVNISVITIRKNYNDLKIRLNQLSDFYSNNEVYDNNFRESDNELLQNKNIESINKDTDLKENHNYNVDKKIQKVDDSLIEDKKLSKIPTDNLITGEKEEKIAKTYKFIEEKHTVSKSNKIVSFKFLDEEYNTSHSKKLLTILLAILYEKHSVDFYKISNLHGRNKPYFSRSPQELIAGKLILGTDIYVETNRGTNDIIRFSYKIINLFGYSKEDLEIFQEDDINLVQNENISIETNNNSINSNNERTDNLKNEEKLNKNHEDFNVIRKPKESVYGFKFLNDIYKTRFSRDLFIKLSTILYEKHEPEFNKVLEFHGRSNPYFSKDPEPLRSPKLISGTDIYLDSHGSTKYLINKSYKLLDLFGYSKNDLEIYRESDKDLFEEDLNNKGNSLKINNEKHLNDFEDDFNLFQINRENIGEISDEEILRKIAENHVEVLIRILALEKISNQTFLKEIAENNNNNILGLMAKRKLIN</sequence>
<dbReference type="GO" id="GO:0070897">
    <property type="term" value="P:transcription preinitiation complex assembly"/>
    <property type="evidence" value="ECO:0007669"/>
    <property type="project" value="InterPro"/>
</dbReference>
<keyword evidence="6" id="KW-0378">Hydrolase</keyword>